<feature type="transmembrane region" description="Helical" evidence="6">
    <location>
        <begin position="683"/>
        <end position="707"/>
    </location>
</feature>
<feature type="transmembrane region" description="Helical" evidence="6">
    <location>
        <begin position="767"/>
        <end position="792"/>
    </location>
</feature>
<keyword evidence="5 6" id="KW-0472">Membrane</keyword>
<evidence type="ECO:0000256" key="1">
    <source>
        <dbReference type="ARBA" id="ARBA00004651"/>
    </source>
</evidence>
<evidence type="ECO:0000256" key="6">
    <source>
        <dbReference type="SAM" id="Phobius"/>
    </source>
</evidence>
<dbReference type="PANTHER" id="PTHR30572">
    <property type="entry name" value="MEMBRANE COMPONENT OF TRANSPORTER-RELATED"/>
    <property type="match status" value="1"/>
</dbReference>
<evidence type="ECO:0000313" key="9">
    <source>
        <dbReference type="EMBL" id="EMR02753.1"/>
    </source>
</evidence>
<protein>
    <submittedName>
        <fullName evidence="9">Macrolide export ATP-binding/permease protein MacB</fullName>
        <ecNumber evidence="9">3.6.3.-</ecNumber>
    </submittedName>
</protein>
<feature type="domain" description="ABC3 transporter permease C-terminal" evidence="7">
    <location>
        <begin position="685"/>
        <end position="799"/>
    </location>
</feature>
<feature type="transmembrane region" description="Helical" evidence="6">
    <location>
        <begin position="378"/>
        <end position="405"/>
    </location>
</feature>
<feature type="transmembrane region" description="Helical" evidence="6">
    <location>
        <begin position="21"/>
        <end position="42"/>
    </location>
</feature>
<gene>
    <name evidence="9" type="primary">macB_5</name>
    <name evidence="9" type="ORF">ADICEAN_02122</name>
</gene>
<evidence type="ECO:0000256" key="5">
    <source>
        <dbReference type="ARBA" id="ARBA00023136"/>
    </source>
</evidence>
<dbReference type="RefSeq" id="WP_009195515.1">
    <property type="nucleotide sequence ID" value="NZ_AODQ01000047.1"/>
</dbReference>
<feature type="transmembrane region" description="Helical" evidence="6">
    <location>
        <begin position="331"/>
        <end position="358"/>
    </location>
</feature>
<evidence type="ECO:0000313" key="10">
    <source>
        <dbReference type="Proteomes" id="UP000011910"/>
    </source>
</evidence>
<comment type="caution">
    <text evidence="9">The sequence shown here is derived from an EMBL/GenBank/DDBJ whole genome shotgun (WGS) entry which is preliminary data.</text>
</comment>
<dbReference type="EMBL" id="AODQ01000047">
    <property type="protein sequence ID" value="EMR02753.1"/>
    <property type="molecule type" value="Genomic_DNA"/>
</dbReference>
<dbReference type="Pfam" id="PF12704">
    <property type="entry name" value="MacB_PCD"/>
    <property type="match status" value="1"/>
</dbReference>
<dbReference type="Pfam" id="PF02687">
    <property type="entry name" value="FtsX"/>
    <property type="match status" value="2"/>
</dbReference>
<keyword evidence="4 6" id="KW-1133">Transmembrane helix</keyword>
<feature type="transmembrane region" description="Helical" evidence="6">
    <location>
        <begin position="284"/>
        <end position="304"/>
    </location>
</feature>
<keyword evidence="2" id="KW-1003">Cell membrane</keyword>
<comment type="subcellular location">
    <subcellularLocation>
        <location evidence="1">Cell membrane</location>
        <topology evidence="1">Multi-pass membrane protein</topology>
    </subcellularLocation>
</comment>
<keyword evidence="9" id="KW-0378">Hydrolase</keyword>
<dbReference type="InterPro" id="IPR003838">
    <property type="entry name" value="ABC3_permease_C"/>
</dbReference>
<sequence length="806" mass="90149">MLRNYLKTAVRNLLRYKGFTFINILSLVIGITGCLIIALFVWDEHSFDRDIAGGERIYRIYNEQNSLTGASNVAVTQPAYATFLQQNYPEVDTTTRIMMFRDKFLLEVGEKSGYEEKGWFVDGSFFHVFPLPFLRGNAATALSAPNTVVISEELAKRYFGGEDPVGKPLAIDKETYEVTGVLAPLPEHFHLRFRYLMSLPSLGLPAQRMEAWTWNQFYTYVKLTPGADAAQVEAKLQAHVKKEIYPTLENPNSTFLPHFQKLEHIHLQSADFVYDNALRGNQTYVKGLTIIALFVLVIACFNFINLATARSFRRAKEIGVRKVIGADRKQLVLQFLGESVLLSLISMLIALLATLILLPFLNAFTEKSISFNPFTNPLLALLVLAAAVVIGLLAGLYPAMVLSGFQPIKVLKNMKPAGGGGNIGWLRKSLVVVQFSLSALLIVCALIVYRQVRFLNTKDVGFNKEQVIFFQTRGGVNENLETFKAELKNSPNILSVTSGYGLPGDQFAGESVRVPDKEDQQFSTTLFIGDHDYLKTLGLKLIAGRDFSRERTTDEREAFIINQTAVKEFGFGTPEQALGQRIDWEEWAPADTTNPVKRGKVIGVVQDFHYKSLHEKVTASVIQLYPAVHFKVAVKLRTENLPNTLAYINGVWDRFSPGYPLDVQFMDETYGNMYKSEEKLASLIWIFTLLAIGVGCMGLFGLAAYSAEQRTKEIGIRKVLGAGVLNIVGLLSRSFVGMVLISCLLAFPLAWWAMHSWLQDFSYRIDIGWWVFLVAGAAALLVALITVSFQAIRAAMRNPVKNLRTE</sequence>
<dbReference type="eggNOG" id="COG0577">
    <property type="taxonomic scope" value="Bacteria"/>
</dbReference>
<feature type="transmembrane region" description="Helical" evidence="6">
    <location>
        <begin position="719"/>
        <end position="747"/>
    </location>
</feature>
<dbReference type="EC" id="3.6.3.-" evidence="9"/>
<dbReference type="GO" id="GO:0005524">
    <property type="term" value="F:ATP binding"/>
    <property type="evidence" value="ECO:0007669"/>
    <property type="project" value="UniProtKB-KW"/>
</dbReference>
<dbReference type="PANTHER" id="PTHR30572:SF18">
    <property type="entry name" value="ABC-TYPE MACROLIDE FAMILY EXPORT SYSTEM PERMEASE COMPONENT 2"/>
    <property type="match status" value="1"/>
</dbReference>
<dbReference type="AlphaFoldDB" id="M7N269"/>
<evidence type="ECO:0000256" key="2">
    <source>
        <dbReference type="ARBA" id="ARBA00022475"/>
    </source>
</evidence>
<keyword evidence="9" id="KW-0547">Nucleotide-binding</keyword>
<organism evidence="9 10">
    <name type="scientific">Cesiribacter andamanensis AMV16</name>
    <dbReference type="NCBI Taxonomy" id="1279009"/>
    <lineage>
        <taxon>Bacteria</taxon>
        <taxon>Pseudomonadati</taxon>
        <taxon>Bacteroidota</taxon>
        <taxon>Cytophagia</taxon>
        <taxon>Cytophagales</taxon>
        <taxon>Cesiribacteraceae</taxon>
        <taxon>Cesiribacter</taxon>
    </lineage>
</organism>
<dbReference type="InterPro" id="IPR050250">
    <property type="entry name" value="Macrolide_Exporter_MacB"/>
</dbReference>
<proteinExistence type="predicted"/>
<keyword evidence="10" id="KW-1185">Reference proteome</keyword>
<dbReference type="Proteomes" id="UP000011910">
    <property type="component" value="Unassembled WGS sequence"/>
</dbReference>
<evidence type="ECO:0000256" key="4">
    <source>
        <dbReference type="ARBA" id="ARBA00022989"/>
    </source>
</evidence>
<keyword evidence="9" id="KW-0067">ATP-binding</keyword>
<keyword evidence="3 6" id="KW-0812">Transmembrane</keyword>
<dbReference type="GO" id="GO:0005886">
    <property type="term" value="C:plasma membrane"/>
    <property type="evidence" value="ECO:0007669"/>
    <property type="project" value="UniProtKB-SubCell"/>
</dbReference>
<dbReference type="OrthoDB" id="5933722at2"/>
<name>M7N269_9BACT</name>
<dbReference type="STRING" id="1279009.ADICEAN_02122"/>
<evidence type="ECO:0000256" key="3">
    <source>
        <dbReference type="ARBA" id="ARBA00022692"/>
    </source>
</evidence>
<reference evidence="9 10" key="1">
    <citation type="journal article" date="2013" name="Genome Announc.">
        <title>Draft Genome Sequence of Cesiribacter andamanensis Strain AMV16T, Isolated from a Soil Sample from a Mud Volcano in the Andaman Islands, India.</title>
        <authorList>
            <person name="Shivaji S."/>
            <person name="Ara S."/>
            <person name="Begum Z."/>
            <person name="Srinivas T.N."/>
            <person name="Singh A."/>
            <person name="Kumar Pinnaka A."/>
        </authorList>
    </citation>
    <scope>NUCLEOTIDE SEQUENCE [LARGE SCALE GENOMIC DNA]</scope>
    <source>
        <strain evidence="9 10">AMV16</strain>
    </source>
</reference>
<feature type="domain" description="ABC3 transporter permease C-terminal" evidence="7">
    <location>
        <begin position="290"/>
        <end position="406"/>
    </location>
</feature>
<accession>M7N269</accession>
<dbReference type="PATRIC" id="fig|1279009.4.peg.2149"/>
<feature type="domain" description="MacB-like periplasmic core" evidence="8">
    <location>
        <begin position="20"/>
        <end position="238"/>
    </location>
</feature>
<dbReference type="InterPro" id="IPR025857">
    <property type="entry name" value="MacB_PCD"/>
</dbReference>
<evidence type="ECO:0000259" key="7">
    <source>
        <dbReference type="Pfam" id="PF02687"/>
    </source>
</evidence>
<dbReference type="GO" id="GO:0016787">
    <property type="term" value="F:hydrolase activity"/>
    <property type="evidence" value="ECO:0007669"/>
    <property type="project" value="UniProtKB-KW"/>
</dbReference>
<dbReference type="PROSITE" id="PS51257">
    <property type="entry name" value="PROKAR_LIPOPROTEIN"/>
    <property type="match status" value="1"/>
</dbReference>
<feature type="transmembrane region" description="Helical" evidence="6">
    <location>
        <begin position="430"/>
        <end position="449"/>
    </location>
</feature>
<dbReference type="GO" id="GO:0022857">
    <property type="term" value="F:transmembrane transporter activity"/>
    <property type="evidence" value="ECO:0007669"/>
    <property type="project" value="TreeGrafter"/>
</dbReference>
<evidence type="ECO:0000259" key="8">
    <source>
        <dbReference type="Pfam" id="PF12704"/>
    </source>
</evidence>